<dbReference type="EMBL" id="CP035758">
    <property type="protein sequence ID" value="QBD79878.1"/>
    <property type="molecule type" value="Genomic_DNA"/>
</dbReference>
<keyword evidence="2" id="KW-1185">Reference proteome</keyword>
<organism evidence="1 2">
    <name type="scientific">Ktedonosporobacter rubrisoli</name>
    <dbReference type="NCBI Taxonomy" id="2509675"/>
    <lineage>
        <taxon>Bacteria</taxon>
        <taxon>Bacillati</taxon>
        <taxon>Chloroflexota</taxon>
        <taxon>Ktedonobacteria</taxon>
        <taxon>Ktedonobacterales</taxon>
        <taxon>Ktedonosporobacteraceae</taxon>
        <taxon>Ktedonosporobacter</taxon>
    </lineage>
</organism>
<name>A0A4P6JW20_KTERU</name>
<dbReference type="KEGG" id="kbs:EPA93_29420"/>
<dbReference type="AlphaFoldDB" id="A0A4P6JW20"/>
<dbReference type="RefSeq" id="WP_129890944.1">
    <property type="nucleotide sequence ID" value="NZ_CP035758.1"/>
</dbReference>
<protein>
    <submittedName>
        <fullName evidence="1">Uncharacterized protein</fullName>
    </submittedName>
</protein>
<dbReference type="Proteomes" id="UP000290365">
    <property type="component" value="Chromosome"/>
</dbReference>
<sequence>MLDPEAVVGQARQGRAPQHWRIWQGKARAGKLLGRFLTRDLWLIVLPEGFVQYASGPGVRKPVTKVVAYAELSSLALKMCSDDDTELNRRTHTNTISAALDICYRDGRRELWRPERGFGPSTVLAQSIVEAYISYKARQ</sequence>
<proteinExistence type="predicted"/>
<dbReference type="OrthoDB" id="159340at2"/>
<accession>A0A4P6JW20</accession>
<evidence type="ECO:0000313" key="2">
    <source>
        <dbReference type="Proteomes" id="UP000290365"/>
    </source>
</evidence>
<gene>
    <name evidence="1" type="ORF">EPA93_29420</name>
</gene>
<evidence type="ECO:0000313" key="1">
    <source>
        <dbReference type="EMBL" id="QBD79878.1"/>
    </source>
</evidence>
<reference evidence="1 2" key="1">
    <citation type="submission" date="2019-01" db="EMBL/GenBank/DDBJ databases">
        <title>Ktedonosporobacter rubrisoli SCAWS-G2.</title>
        <authorList>
            <person name="Huang Y."/>
            <person name="Yan B."/>
        </authorList>
    </citation>
    <scope>NUCLEOTIDE SEQUENCE [LARGE SCALE GENOMIC DNA]</scope>
    <source>
        <strain evidence="1 2">SCAWS-G2</strain>
    </source>
</reference>